<keyword evidence="3" id="KW-1185">Reference proteome</keyword>
<feature type="compositionally biased region" description="Basic and acidic residues" evidence="1">
    <location>
        <begin position="133"/>
        <end position="148"/>
    </location>
</feature>
<name>A0ABQ7D0X1_BRACR</name>
<dbReference type="Proteomes" id="UP000266723">
    <property type="component" value="Unassembled WGS sequence"/>
</dbReference>
<feature type="compositionally biased region" description="Polar residues" evidence="1">
    <location>
        <begin position="119"/>
        <end position="131"/>
    </location>
</feature>
<feature type="region of interest" description="Disordered" evidence="1">
    <location>
        <begin position="119"/>
        <end position="148"/>
    </location>
</feature>
<comment type="caution">
    <text evidence="2">The sequence shown here is derived from an EMBL/GenBank/DDBJ whole genome shotgun (WGS) entry which is preliminary data.</text>
</comment>
<reference evidence="2 3" key="1">
    <citation type="journal article" date="2020" name="BMC Genomics">
        <title>Intraspecific diversification of the crop wild relative Brassica cretica Lam. using demographic model selection.</title>
        <authorList>
            <person name="Kioukis A."/>
            <person name="Michalopoulou V.A."/>
            <person name="Briers L."/>
            <person name="Pirintsos S."/>
            <person name="Studholme D.J."/>
            <person name="Pavlidis P."/>
            <person name="Sarris P.F."/>
        </authorList>
    </citation>
    <scope>NUCLEOTIDE SEQUENCE [LARGE SCALE GENOMIC DNA]</scope>
    <source>
        <strain evidence="3">cv. PFS-1207/04</strain>
    </source>
</reference>
<evidence type="ECO:0000256" key="1">
    <source>
        <dbReference type="SAM" id="MobiDB-lite"/>
    </source>
</evidence>
<gene>
    <name evidence="2" type="ORF">DY000_02017177</name>
</gene>
<organism evidence="2 3">
    <name type="scientific">Brassica cretica</name>
    <name type="common">Mustard</name>
    <dbReference type="NCBI Taxonomy" id="69181"/>
    <lineage>
        <taxon>Eukaryota</taxon>
        <taxon>Viridiplantae</taxon>
        <taxon>Streptophyta</taxon>
        <taxon>Embryophyta</taxon>
        <taxon>Tracheophyta</taxon>
        <taxon>Spermatophyta</taxon>
        <taxon>Magnoliopsida</taxon>
        <taxon>eudicotyledons</taxon>
        <taxon>Gunneridae</taxon>
        <taxon>Pentapetalae</taxon>
        <taxon>rosids</taxon>
        <taxon>malvids</taxon>
        <taxon>Brassicales</taxon>
        <taxon>Brassicaceae</taxon>
        <taxon>Brassiceae</taxon>
        <taxon>Brassica</taxon>
    </lineage>
</organism>
<dbReference type="EMBL" id="QGKV02000759">
    <property type="protein sequence ID" value="KAF3566037.1"/>
    <property type="molecule type" value="Genomic_DNA"/>
</dbReference>
<proteinExistence type="predicted"/>
<accession>A0ABQ7D0X1</accession>
<evidence type="ECO:0000313" key="2">
    <source>
        <dbReference type="EMBL" id="KAF3566037.1"/>
    </source>
</evidence>
<protein>
    <submittedName>
        <fullName evidence="2">Uncharacterized protein</fullName>
    </submittedName>
</protein>
<evidence type="ECO:0000313" key="3">
    <source>
        <dbReference type="Proteomes" id="UP000266723"/>
    </source>
</evidence>
<sequence length="219" mass="24483">MNHTSRLINRIPPRRLLPRPERKGIVEMRAGNQELSFRKSRLVYSPRLFVVSEVRLDGGSDDCRLQILGVSPSIVGSFSRKEPAIVEFLYCLNLVNLLVGIEIEITSMHFLHESHLSPNQLDPTSASSSTGIEEGHRRDESRKPRAEFQEEQARVLAASLCGRDADSLHVKMASSSYAFNNRFASKELQVARLTSCGFVEKTSVGFIPEATKGTYSPNH</sequence>